<keyword evidence="4" id="KW-0732">Signal</keyword>
<evidence type="ECO:0000256" key="3">
    <source>
        <dbReference type="ARBA" id="ARBA00022859"/>
    </source>
</evidence>
<organism evidence="7 8">
    <name type="scientific">Oryctes borbonicus</name>
    <dbReference type="NCBI Taxonomy" id="1629725"/>
    <lineage>
        <taxon>Eukaryota</taxon>
        <taxon>Metazoa</taxon>
        <taxon>Ecdysozoa</taxon>
        <taxon>Arthropoda</taxon>
        <taxon>Hexapoda</taxon>
        <taxon>Insecta</taxon>
        <taxon>Pterygota</taxon>
        <taxon>Neoptera</taxon>
        <taxon>Endopterygota</taxon>
        <taxon>Coleoptera</taxon>
        <taxon>Polyphaga</taxon>
        <taxon>Scarabaeiformia</taxon>
        <taxon>Scarabaeidae</taxon>
        <taxon>Dynastinae</taxon>
        <taxon>Oryctes</taxon>
    </lineage>
</organism>
<sequence length="420" mass="46981">MKIILILFTFILLFCDVIQGTFVFPDISLEAKRPRGFVVSIQDSPGVQLFGFHGKLNDRLDPAKEGDIVGDVYSATNGKWVFEDPTLELAIGDKLYYWIYVQYNFAGYTKRDLLWEVSGNGKGEYVYNTHNLEYFLEFAGDKCVPSTTTATGSNVAICSGNIIFEETFSGSSIDTSKWTPQKYIPSITDDDHYEFVSYQNRAENLFISNSILYLKPTAVTNKADVYGQLNLKQGCTRTKEEACIQQQVGGYILPPVVSSKVISKMSFKYGKIEVKAKLPLGDWIYPQVELIPVNKLPQYPKLLIAYSRGNLNLTLFNNEDIGSTLLFGGPVSSPTEPQRSSTLRSQRLTIPFGRDSRAYTLTWSPSRIDVMVGNSLYGSILSHEYAGFNTEYQIALGVGVGGNYDFPDEVKSGNTPKPWR</sequence>
<dbReference type="InterPro" id="IPR050546">
    <property type="entry name" value="Glycosyl_Hydrlase_16"/>
</dbReference>
<reference evidence="7 8" key="1">
    <citation type="submission" date="2015-09" db="EMBL/GenBank/DDBJ databases">
        <title>Draft genome of the scarab beetle Oryctes borbonicus.</title>
        <authorList>
            <person name="Meyer J.M."/>
            <person name="Markov G.V."/>
            <person name="Baskaran P."/>
            <person name="Herrmann M."/>
            <person name="Sommer R.J."/>
            <person name="Roedelsperger C."/>
        </authorList>
    </citation>
    <scope>NUCLEOTIDE SEQUENCE [LARGE SCALE GENOMIC DNA]</scope>
    <source>
        <strain evidence="7">OB123</strain>
        <tissue evidence="7">Whole animal</tissue>
    </source>
</reference>
<comment type="caution">
    <text evidence="7">The sequence shown here is derived from an EMBL/GenBank/DDBJ whole genome shotgun (WGS) entry which is preliminary data.</text>
</comment>
<dbReference type="AlphaFoldDB" id="A0A0T6BDP5"/>
<evidence type="ECO:0000259" key="5">
    <source>
        <dbReference type="PROSITE" id="PS51762"/>
    </source>
</evidence>
<feature type="non-terminal residue" evidence="7">
    <location>
        <position position="420"/>
    </location>
</feature>
<comment type="similarity">
    <text evidence="1">Belongs to the insect beta-1,3-glucan binding protein family.</text>
</comment>
<name>A0A0T6BDP5_9SCAR</name>
<keyword evidence="2" id="KW-0399">Innate immunity</keyword>
<dbReference type="InterPro" id="IPR000757">
    <property type="entry name" value="Beta-glucanase-like"/>
</dbReference>
<dbReference type="GO" id="GO:0030246">
    <property type="term" value="F:carbohydrate binding"/>
    <property type="evidence" value="ECO:0007669"/>
    <property type="project" value="InterPro"/>
</dbReference>
<evidence type="ECO:0000256" key="1">
    <source>
        <dbReference type="ARBA" id="ARBA00008781"/>
    </source>
</evidence>
<keyword evidence="8" id="KW-1185">Reference proteome</keyword>
<dbReference type="PANTHER" id="PTHR10963:SF60">
    <property type="entry name" value="GRAM-NEGATIVE BACTERIA-BINDING PROTEIN 1-RELATED"/>
    <property type="match status" value="1"/>
</dbReference>
<evidence type="ECO:0000313" key="7">
    <source>
        <dbReference type="EMBL" id="KRT85468.1"/>
    </source>
</evidence>
<evidence type="ECO:0000313" key="8">
    <source>
        <dbReference type="Proteomes" id="UP000051574"/>
    </source>
</evidence>
<dbReference type="InterPro" id="IPR013320">
    <property type="entry name" value="ConA-like_dom_sf"/>
</dbReference>
<proteinExistence type="inferred from homology"/>
<accession>A0A0T6BDP5</accession>
<dbReference type="Gene3D" id="2.60.40.2140">
    <property type="entry name" value="Beta-1,3-glucan-recognition protein, N-terminal domain"/>
    <property type="match status" value="1"/>
</dbReference>
<dbReference type="GO" id="GO:0005975">
    <property type="term" value="P:carbohydrate metabolic process"/>
    <property type="evidence" value="ECO:0007669"/>
    <property type="project" value="InterPro"/>
</dbReference>
<dbReference type="InterPro" id="IPR031756">
    <property type="entry name" value="BGBP_N"/>
</dbReference>
<dbReference type="OrthoDB" id="4781at2759"/>
<dbReference type="SUPFAM" id="SSF49899">
    <property type="entry name" value="Concanavalin A-like lectins/glucanases"/>
    <property type="match status" value="1"/>
</dbReference>
<dbReference type="Gene3D" id="2.60.120.200">
    <property type="match status" value="1"/>
</dbReference>
<dbReference type="Proteomes" id="UP000051574">
    <property type="component" value="Unassembled WGS sequence"/>
</dbReference>
<dbReference type="Pfam" id="PF15886">
    <property type="entry name" value="CBM39"/>
    <property type="match status" value="1"/>
</dbReference>
<protein>
    <submittedName>
        <fullName evidence="7">Uncharacterized protein</fullName>
    </submittedName>
</protein>
<dbReference type="GO" id="GO:0045087">
    <property type="term" value="P:innate immune response"/>
    <property type="evidence" value="ECO:0007669"/>
    <property type="project" value="UniProtKB-KW"/>
</dbReference>
<evidence type="ECO:0000256" key="2">
    <source>
        <dbReference type="ARBA" id="ARBA00022588"/>
    </source>
</evidence>
<feature type="chain" id="PRO_5006668594" evidence="4">
    <location>
        <begin position="21"/>
        <end position="420"/>
    </location>
</feature>
<dbReference type="EMBL" id="LJIG01001472">
    <property type="protein sequence ID" value="KRT85468.1"/>
    <property type="molecule type" value="Genomic_DNA"/>
</dbReference>
<dbReference type="InterPro" id="IPR043030">
    <property type="entry name" value="BGBP_N_sf"/>
</dbReference>
<gene>
    <name evidence="7" type="ORF">AMK59_1957</name>
</gene>
<feature type="domain" description="CBM39" evidence="6">
    <location>
        <begin position="22"/>
        <end position="122"/>
    </location>
</feature>
<dbReference type="PANTHER" id="PTHR10963">
    <property type="entry name" value="GLYCOSYL HYDROLASE-RELATED"/>
    <property type="match status" value="1"/>
</dbReference>
<evidence type="ECO:0000259" key="6">
    <source>
        <dbReference type="PROSITE" id="PS51969"/>
    </source>
</evidence>
<evidence type="ECO:0000256" key="4">
    <source>
        <dbReference type="SAM" id="SignalP"/>
    </source>
</evidence>
<dbReference type="GO" id="GO:0004553">
    <property type="term" value="F:hydrolase activity, hydrolyzing O-glycosyl compounds"/>
    <property type="evidence" value="ECO:0007669"/>
    <property type="project" value="InterPro"/>
</dbReference>
<feature type="domain" description="GH16" evidence="5">
    <location>
        <begin position="174"/>
        <end position="420"/>
    </location>
</feature>
<keyword evidence="3" id="KW-0391">Immunity</keyword>
<dbReference type="PROSITE" id="PS51762">
    <property type="entry name" value="GH16_2"/>
    <property type="match status" value="1"/>
</dbReference>
<dbReference type="PROSITE" id="PS51969">
    <property type="entry name" value="CBM39"/>
    <property type="match status" value="1"/>
</dbReference>
<feature type="signal peptide" evidence="4">
    <location>
        <begin position="1"/>
        <end position="20"/>
    </location>
</feature>